<dbReference type="AlphaFoldDB" id="A0A1Y1BXK0"/>
<sequence length="75" mass="8202">MPTALLLRTNHSHLYPGSIVTLDDAPHTKQPHPAVIEFADGSGAAATLARRDDDALELAAAEYFTQKRHRAVARR</sequence>
<reference evidence="1 2" key="1">
    <citation type="journal article" date="2017" name="Genome Announc.">
        <title>Complete Genome Sequence of Burkholderia stabilis FERMP-21014.</title>
        <authorList>
            <person name="Konishi K."/>
            <person name="Kumagai T."/>
            <person name="Sakasegawa S."/>
            <person name="Tamura T."/>
        </authorList>
    </citation>
    <scope>NUCLEOTIDE SEQUENCE [LARGE SCALE GENOMIC DNA]</scope>
    <source>
        <strain evidence="1 2">FERMP-21014</strain>
    </source>
</reference>
<dbReference type="Proteomes" id="UP000218432">
    <property type="component" value="Chromosome 2"/>
</dbReference>
<evidence type="ECO:0000313" key="1">
    <source>
        <dbReference type="EMBL" id="BAX63098.1"/>
    </source>
</evidence>
<name>A0A1Y1BXK0_9BURK</name>
<dbReference type="RefSeq" id="WP_231944108.1">
    <property type="nucleotide sequence ID" value="NZ_AP018112.1"/>
</dbReference>
<proteinExistence type="predicted"/>
<evidence type="ECO:0000313" key="2">
    <source>
        <dbReference type="Proteomes" id="UP000218432"/>
    </source>
</evidence>
<protein>
    <submittedName>
        <fullName evidence="1">Uncharacterized protein</fullName>
    </submittedName>
</protein>
<dbReference type="EMBL" id="AP018112">
    <property type="protein sequence ID" value="BAX63098.1"/>
    <property type="molecule type" value="Genomic_DNA"/>
</dbReference>
<organism evidence="1 2">
    <name type="scientific">Burkholderia stabilis</name>
    <dbReference type="NCBI Taxonomy" id="95485"/>
    <lineage>
        <taxon>Bacteria</taxon>
        <taxon>Pseudomonadati</taxon>
        <taxon>Pseudomonadota</taxon>
        <taxon>Betaproteobacteria</taxon>
        <taxon>Burkholderiales</taxon>
        <taxon>Burkholderiaceae</taxon>
        <taxon>Burkholderia</taxon>
        <taxon>Burkholderia cepacia complex</taxon>
    </lineage>
</organism>
<gene>
    <name evidence="1" type="ORF">BSFP_059660</name>
</gene>
<accession>A0A1Y1BXK0</accession>